<evidence type="ECO:0000313" key="4">
    <source>
        <dbReference type="EMBL" id="PQQ17974.1"/>
    </source>
</evidence>
<dbReference type="PANTHER" id="PTHR33227:SF6">
    <property type="entry name" value="PROTEIN GRIM REAPER"/>
    <property type="match status" value="1"/>
</dbReference>
<protein>
    <recommendedName>
        <fullName evidence="6">Protein GRIM REAPER</fullName>
    </recommendedName>
</protein>
<feature type="chain" id="PRO_5016240157" description="Protein GRIM REAPER" evidence="3">
    <location>
        <begin position="29"/>
        <end position="149"/>
    </location>
</feature>
<dbReference type="STRING" id="2094558.A0A314ZKK0"/>
<gene>
    <name evidence="4" type="ORF">Pyn_15244</name>
</gene>
<reference evidence="4 5" key="1">
    <citation type="submission" date="2018-02" db="EMBL/GenBank/DDBJ databases">
        <title>Draft genome of wild Prunus yedoensis var. nudiflora.</title>
        <authorList>
            <person name="Baek S."/>
            <person name="Kim J.-H."/>
            <person name="Choi K."/>
            <person name="Kim G.-B."/>
            <person name="Cho A."/>
            <person name="Jang H."/>
            <person name="Shin C.-H."/>
            <person name="Yu H.-J."/>
            <person name="Mun J.-H."/>
        </authorList>
    </citation>
    <scope>NUCLEOTIDE SEQUENCE [LARGE SCALE GENOMIC DNA]</scope>
    <source>
        <strain evidence="5">cv. Jeju island</strain>
        <tissue evidence="4">Leaf</tissue>
    </source>
</reference>
<evidence type="ECO:0000313" key="5">
    <source>
        <dbReference type="Proteomes" id="UP000250321"/>
    </source>
</evidence>
<evidence type="ECO:0000256" key="1">
    <source>
        <dbReference type="ARBA" id="ARBA00006010"/>
    </source>
</evidence>
<name>A0A314ZKK0_PRUYE</name>
<dbReference type="EMBL" id="PJQY01000129">
    <property type="protein sequence ID" value="PQQ17974.1"/>
    <property type="molecule type" value="Genomic_DNA"/>
</dbReference>
<evidence type="ECO:0008006" key="6">
    <source>
        <dbReference type="Google" id="ProtNLM"/>
    </source>
</evidence>
<dbReference type="InterPro" id="IPR006969">
    <property type="entry name" value="Stig-like"/>
</dbReference>
<dbReference type="AlphaFoldDB" id="A0A314ZKK0"/>
<accession>A0A314ZKK0</accession>
<comment type="similarity">
    <text evidence="1">Belongs to the STIG1 family.</text>
</comment>
<evidence type="ECO:0000256" key="2">
    <source>
        <dbReference type="ARBA" id="ARBA00022729"/>
    </source>
</evidence>
<keyword evidence="5" id="KW-1185">Reference proteome</keyword>
<organism evidence="4 5">
    <name type="scientific">Prunus yedoensis var. nudiflora</name>
    <dbReference type="NCBI Taxonomy" id="2094558"/>
    <lineage>
        <taxon>Eukaryota</taxon>
        <taxon>Viridiplantae</taxon>
        <taxon>Streptophyta</taxon>
        <taxon>Embryophyta</taxon>
        <taxon>Tracheophyta</taxon>
        <taxon>Spermatophyta</taxon>
        <taxon>Magnoliopsida</taxon>
        <taxon>eudicotyledons</taxon>
        <taxon>Gunneridae</taxon>
        <taxon>Pentapetalae</taxon>
        <taxon>rosids</taxon>
        <taxon>fabids</taxon>
        <taxon>Rosales</taxon>
        <taxon>Rosaceae</taxon>
        <taxon>Amygdaloideae</taxon>
        <taxon>Amygdaleae</taxon>
        <taxon>Prunus</taxon>
    </lineage>
</organism>
<proteinExistence type="inferred from homology"/>
<feature type="signal peptide" evidence="3">
    <location>
        <begin position="1"/>
        <end position="28"/>
    </location>
</feature>
<dbReference type="OrthoDB" id="2013942at2759"/>
<evidence type="ECO:0000256" key="3">
    <source>
        <dbReference type="SAM" id="SignalP"/>
    </source>
</evidence>
<dbReference type="Pfam" id="PF04885">
    <property type="entry name" value="Stig1"/>
    <property type="match status" value="1"/>
</dbReference>
<dbReference type="PANTHER" id="PTHR33227">
    <property type="entry name" value="STIGMA-SPECIFIC STIG1-LIKE PROTEIN 3"/>
    <property type="match status" value="1"/>
</dbReference>
<dbReference type="Proteomes" id="UP000250321">
    <property type="component" value="Unassembled WGS sequence"/>
</dbReference>
<keyword evidence="2 3" id="KW-0732">Signal</keyword>
<sequence length="149" mass="16428">MAKFLELTAIFSLIIPLLIAMQFQMVFSSEIEDDEEYVLDSPLLNFRSRSRFLGSVIKQGAKCNPIKKNICNGISANKGTSLLFCCKIKCVNVLGDRNHCGQCGRKCNLGELCCHGTCTNILNNVNNCGKCDKKCLHGVKCRHATCGYA</sequence>
<comment type="caution">
    <text evidence="4">The sequence shown here is derived from an EMBL/GenBank/DDBJ whole genome shotgun (WGS) entry which is preliminary data.</text>
</comment>